<dbReference type="InterPro" id="IPR010982">
    <property type="entry name" value="Lambda_DNA-bd_dom_sf"/>
</dbReference>
<evidence type="ECO:0000256" key="1">
    <source>
        <dbReference type="SAM" id="MobiDB-lite"/>
    </source>
</evidence>
<proteinExistence type="predicted"/>
<name>A0ABU3KB47_9BACT</name>
<dbReference type="InterPro" id="IPR050400">
    <property type="entry name" value="Bact_Cytoskel_RodZ"/>
</dbReference>
<keyword evidence="2" id="KW-1133">Transmembrane helix</keyword>
<evidence type="ECO:0000313" key="5">
    <source>
        <dbReference type="Proteomes" id="UP001250932"/>
    </source>
</evidence>
<evidence type="ECO:0000256" key="2">
    <source>
        <dbReference type="SAM" id="Phobius"/>
    </source>
</evidence>
<feature type="domain" description="Cytoskeleton protein RodZ-like C-terminal" evidence="3">
    <location>
        <begin position="246"/>
        <end position="312"/>
    </location>
</feature>
<feature type="region of interest" description="Disordered" evidence="1">
    <location>
        <begin position="125"/>
        <end position="237"/>
    </location>
</feature>
<dbReference type="InterPro" id="IPR025194">
    <property type="entry name" value="RodZ-like_C"/>
</dbReference>
<sequence>MDSLGTFFREAREAQGLSLQDVGASTRIQEFYLNALEEEQFDSLPQKVFTKGFVRTYAKTLGLDEEEAVRRFTISAGSYYQKEEEEQQQVIQREEENRKGKANRNAVIILTGVVLIGLIFILPREQSSPPPRPSSAPPKVSQESPTKSNMPSVGVGEEATVTSETSQEIEGGTSVTAVSPPMNQKPSSPSPKKPPESSTPATSQAPDAGQAVQETPNGQPAAPVKVMSAPFEPGQGEQDGPLMLELEALEITWVVVRSDDREPHEALLQPGERALWRAHERFFLTLGNAGGVKVKLNGIPKGPFGKHGSVIRDLEIKP</sequence>
<reference evidence="4 5" key="1">
    <citation type="journal article" date="2023" name="ISME J.">
        <title>Cultivation and genomic characterization of novel and ubiquitous marine nitrite-oxidizing bacteria from the Nitrospirales.</title>
        <authorList>
            <person name="Mueller A.J."/>
            <person name="Daebeler A."/>
            <person name="Herbold C.W."/>
            <person name="Kirkegaard R.H."/>
            <person name="Daims H."/>
        </authorList>
    </citation>
    <scope>NUCLEOTIDE SEQUENCE [LARGE SCALE GENOMIC DNA]</scope>
    <source>
        <strain evidence="4 5">EB</strain>
    </source>
</reference>
<comment type="caution">
    <text evidence="4">The sequence shown here is derived from an EMBL/GenBank/DDBJ whole genome shotgun (WGS) entry which is preliminary data.</text>
</comment>
<feature type="compositionally biased region" description="Polar residues" evidence="1">
    <location>
        <begin position="141"/>
        <end position="151"/>
    </location>
</feature>
<dbReference type="Gene3D" id="1.10.260.40">
    <property type="entry name" value="lambda repressor-like DNA-binding domains"/>
    <property type="match status" value="1"/>
</dbReference>
<dbReference type="EMBL" id="JAQOUE010000001">
    <property type="protein sequence ID" value="MDT7043656.1"/>
    <property type="molecule type" value="Genomic_DNA"/>
</dbReference>
<dbReference type="RefSeq" id="WP_313834221.1">
    <property type="nucleotide sequence ID" value="NZ_JAQOUE010000001.1"/>
</dbReference>
<protein>
    <submittedName>
        <fullName evidence="4">DUF4115 domain-containing protein</fullName>
    </submittedName>
</protein>
<feature type="compositionally biased region" description="Polar residues" evidence="1">
    <location>
        <begin position="160"/>
        <end position="177"/>
    </location>
</feature>
<evidence type="ECO:0000259" key="3">
    <source>
        <dbReference type="Pfam" id="PF13464"/>
    </source>
</evidence>
<evidence type="ECO:0000313" key="4">
    <source>
        <dbReference type="EMBL" id="MDT7043656.1"/>
    </source>
</evidence>
<keyword evidence="2" id="KW-0472">Membrane</keyword>
<dbReference type="Proteomes" id="UP001250932">
    <property type="component" value="Unassembled WGS sequence"/>
</dbReference>
<organism evidence="4 5">
    <name type="scientific">Candidatus Nitronereus thalassa</name>
    <dbReference type="NCBI Taxonomy" id="3020898"/>
    <lineage>
        <taxon>Bacteria</taxon>
        <taxon>Pseudomonadati</taxon>
        <taxon>Nitrospirota</taxon>
        <taxon>Nitrospiria</taxon>
        <taxon>Nitrospirales</taxon>
        <taxon>Nitrospiraceae</taxon>
        <taxon>Candidatus Nitronereus</taxon>
    </lineage>
</organism>
<accession>A0ABU3KB47</accession>
<keyword evidence="5" id="KW-1185">Reference proteome</keyword>
<gene>
    <name evidence="4" type="ORF">PPG34_14970</name>
</gene>
<keyword evidence="2" id="KW-0812">Transmembrane</keyword>
<dbReference type="Pfam" id="PF13464">
    <property type="entry name" value="RodZ_C"/>
    <property type="match status" value="1"/>
</dbReference>
<dbReference type="PANTHER" id="PTHR34475:SF1">
    <property type="entry name" value="CYTOSKELETON PROTEIN RODZ"/>
    <property type="match status" value="1"/>
</dbReference>
<feature type="transmembrane region" description="Helical" evidence="2">
    <location>
        <begin position="106"/>
        <end position="123"/>
    </location>
</feature>
<dbReference type="PANTHER" id="PTHR34475">
    <property type="match status" value="1"/>
</dbReference>
<dbReference type="Pfam" id="PF13413">
    <property type="entry name" value="HTH_25"/>
    <property type="match status" value="1"/>
</dbReference>